<dbReference type="Gene3D" id="3.40.50.1450">
    <property type="entry name" value="HybD-like"/>
    <property type="match status" value="1"/>
</dbReference>
<dbReference type="SUPFAM" id="SSF53163">
    <property type="entry name" value="HybD-like"/>
    <property type="match status" value="1"/>
</dbReference>
<evidence type="ECO:0000313" key="2">
    <source>
        <dbReference type="Proteomes" id="UP000055060"/>
    </source>
</evidence>
<dbReference type="Proteomes" id="UP000055060">
    <property type="component" value="Unassembled WGS sequence"/>
</dbReference>
<keyword evidence="1" id="KW-0645">Protease</keyword>
<keyword evidence="1" id="KW-0378">Hydrolase</keyword>
<dbReference type="AlphaFoldDB" id="A0A0S7BKA2"/>
<dbReference type="EMBL" id="DF967972">
    <property type="protein sequence ID" value="GAP14934.1"/>
    <property type="molecule type" value="Genomic_DNA"/>
</dbReference>
<dbReference type="PANTHER" id="PTHR30302">
    <property type="entry name" value="HYDROGENASE 1 MATURATION PROTEASE"/>
    <property type="match status" value="1"/>
</dbReference>
<dbReference type="GO" id="GO:0016485">
    <property type="term" value="P:protein processing"/>
    <property type="evidence" value="ECO:0007669"/>
    <property type="project" value="TreeGrafter"/>
</dbReference>
<dbReference type="NCBIfam" id="TIGR00072">
    <property type="entry name" value="hydrog_prot"/>
    <property type="match status" value="1"/>
</dbReference>
<evidence type="ECO:0000313" key="1">
    <source>
        <dbReference type="EMBL" id="GAP14934.1"/>
    </source>
</evidence>
<accession>A0A0S7BKA2</accession>
<reference evidence="1" key="1">
    <citation type="submission" date="2015-07" db="EMBL/GenBank/DDBJ databases">
        <title>Draft Genome Sequences of Anaerolinea thermolimosa IMO-1, Bellilinea caldifistulae GOMI-1, Leptolinea tardivitalis YMTK-2, Levilinea saccharolytica KIBI-1,Longilinea arvoryzae KOME-1, Previously Described as Members of the Anaerolineaceae (Chloroflexi).</title>
        <authorList>
            <person name="Sekiguchi Y."/>
            <person name="Ohashi A."/>
            <person name="Matsuura N."/>
            <person name="Tourlousse M.D."/>
        </authorList>
    </citation>
    <scope>NUCLEOTIDE SEQUENCE [LARGE SCALE GENOMIC DNA]</scope>
    <source>
        <strain evidence="1">KOME-1</strain>
    </source>
</reference>
<dbReference type="PANTHER" id="PTHR30302:SF5">
    <property type="entry name" value="SLR1876 PROTEIN"/>
    <property type="match status" value="1"/>
</dbReference>
<protein>
    <submittedName>
        <fullName evidence="1">Hydrogenase maturation protease</fullName>
    </submittedName>
</protein>
<keyword evidence="2" id="KW-1185">Reference proteome</keyword>
<dbReference type="STRING" id="360412.LARV_02714"/>
<gene>
    <name evidence="1" type="ORF">LARV_02714</name>
</gene>
<organism evidence="1">
    <name type="scientific">Longilinea arvoryzae</name>
    <dbReference type="NCBI Taxonomy" id="360412"/>
    <lineage>
        <taxon>Bacteria</taxon>
        <taxon>Bacillati</taxon>
        <taxon>Chloroflexota</taxon>
        <taxon>Anaerolineae</taxon>
        <taxon>Anaerolineales</taxon>
        <taxon>Anaerolineaceae</taxon>
        <taxon>Longilinea</taxon>
    </lineage>
</organism>
<dbReference type="InterPro" id="IPR000671">
    <property type="entry name" value="Peptidase_A31"/>
</dbReference>
<sequence>MNLPRVLILGYGNPDRQDDGVGYQALLRLAKALNRPLPSAEDEGFLPSGQNPDLWFDLQLKPEMAEEISQYDQVFFIDAHTGAIPEEIAWREVSAQFQSSPLTHHLTPESCLSLCETLYAKKPAAILVSIRGYEFGFSSTLSDPTQALLDQAVDRILDWLKNHLPR</sequence>
<proteinExistence type="predicted"/>
<dbReference type="RefSeq" id="WP_075074148.1">
    <property type="nucleotide sequence ID" value="NZ_DF967972.1"/>
</dbReference>
<dbReference type="GO" id="GO:0008047">
    <property type="term" value="F:enzyme activator activity"/>
    <property type="evidence" value="ECO:0007669"/>
    <property type="project" value="InterPro"/>
</dbReference>
<name>A0A0S7BKA2_9CHLR</name>
<dbReference type="InterPro" id="IPR023430">
    <property type="entry name" value="Pept_HybD-like_dom_sf"/>
</dbReference>
<dbReference type="GO" id="GO:0004175">
    <property type="term" value="F:endopeptidase activity"/>
    <property type="evidence" value="ECO:0007669"/>
    <property type="project" value="TreeGrafter"/>
</dbReference>